<dbReference type="InterPro" id="IPR005379">
    <property type="entry name" value="FDM1-5/IDN2_XH"/>
</dbReference>
<sequence length="652" mass="75643">MRNHSLRRNRSSADPMGHNSEESSDISDSDIPDHESKVYAKLKEGQLKIKKHGIYQCPFCVGKLKRDYESRDLSQHAKDTGASSRKKGKVRAEHQALKRYMSSMNVDISASTSKPMNVDKYPLNKGNSDEQFVFPWMGIVVNFKTKMENGKFVPSENVKILKDKYLAKFNPLKVTPMYYPNQEFKGEVVVQFNKDWQGFSDAMAFENHFAATRHGKKDWCKDSYNRGSLFGWVSRADDYNRKISPDPIGFHLRKYGDLKSIDDHQEEGDRKTNMLVAKLVNAIDERDQNIHALASQCNETSISLKNLLESQDQLNQMHNKEIQVLQKIAQDHTQKVIEENIALRDELDYKRNELEVRKKQLDKLAAQSDSDKKNLAFEREMNAKKNISLENATLEQQKSDESVLKLVIEQKREKKATMEKILKLEKELDKKQKLELQIEQMKGKLSVMKHMGAEGDSTFSKKIDDLKKDLDEKMDEMDHLESLNQTLIVKERKTNDELQEARKEMIAGLKDMTSGRSVIGIKRMGELDNQPFRENCKKKYVDLDADIKFAELTSKWEEQLADPNWYPCKVVSVTGKEQKIIVDDDMLIELKNEFGEAAYNSVIKAFWELDDYNPSGRYAIQELWNLKDNRKATLKESISYVLKQWKINKRKR</sequence>
<evidence type="ECO:0000259" key="5">
    <source>
        <dbReference type="Pfam" id="PF03468"/>
    </source>
</evidence>
<feature type="domain" description="XS" evidence="5">
    <location>
        <begin position="129"/>
        <end position="240"/>
    </location>
</feature>
<dbReference type="STRING" id="29655.A0A0K9NR31"/>
<dbReference type="Proteomes" id="UP000036987">
    <property type="component" value="Unassembled WGS sequence"/>
</dbReference>
<dbReference type="GO" id="GO:0080188">
    <property type="term" value="P:gene silencing by siRNA-directed DNA methylation"/>
    <property type="evidence" value="ECO:0007669"/>
    <property type="project" value="InterPro"/>
</dbReference>
<evidence type="ECO:0000259" key="7">
    <source>
        <dbReference type="Pfam" id="PF03470"/>
    </source>
</evidence>
<feature type="coiled-coil region" evidence="3">
    <location>
        <begin position="407"/>
        <end position="504"/>
    </location>
</feature>
<feature type="domain" description="Factor of DNA methylation 1-5/IDN2" evidence="6">
    <location>
        <begin position="522"/>
        <end position="651"/>
    </location>
</feature>
<keyword evidence="9" id="KW-1185">Reference proteome</keyword>
<dbReference type="EMBL" id="LFYR01001803">
    <property type="protein sequence ID" value="KMZ59224.1"/>
    <property type="molecule type" value="Genomic_DNA"/>
</dbReference>
<evidence type="ECO:0000256" key="4">
    <source>
        <dbReference type="SAM" id="MobiDB-lite"/>
    </source>
</evidence>
<keyword evidence="1 3" id="KW-0175">Coiled coil</keyword>
<gene>
    <name evidence="8" type="ORF">ZOSMA_6G01570</name>
</gene>
<evidence type="ECO:0000256" key="2">
    <source>
        <dbReference type="ARBA" id="ARBA00023158"/>
    </source>
</evidence>
<evidence type="ECO:0000256" key="3">
    <source>
        <dbReference type="SAM" id="Coils"/>
    </source>
</evidence>
<dbReference type="Pfam" id="PF03469">
    <property type="entry name" value="XH"/>
    <property type="match status" value="1"/>
</dbReference>
<dbReference type="InterPro" id="IPR045177">
    <property type="entry name" value="FDM1-5/IDN2"/>
</dbReference>
<proteinExistence type="predicted"/>
<accession>A0A0K9NR31</accession>
<evidence type="ECO:0000313" key="9">
    <source>
        <dbReference type="Proteomes" id="UP000036987"/>
    </source>
</evidence>
<comment type="caution">
    <text evidence="8">The sequence shown here is derived from an EMBL/GenBank/DDBJ whole genome shotgun (WGS) entry which is preliminary data.</text>
</comment>
<feature type="region of interest" description="Disordered" evidence="4">
    <location>
        <begin position="1"/>
        <end position="32"/>
    </location>
</feature>
<feature type="domain" description="Zinc finger-XS" evidence="7">
    <location>
        <begin position="57"/>
        <end position="97"/>
    </location>
</feature>
<dbReference type="InterPro" id="IPR005381">
    <property type="entry name" value="Znf-XS_domain"/>
</dbReference>
<dbReference type="PANTHER" id="PTHR21596:SF3">
    <property type="entry name" value="FACTOR OF DNA METHYLATION 1-RELATED"/>
    <property type="match status" value="1"/>
</dbReference>
<keyword evidence="2" id="KW-0943">RNA-mediated gene silencing</keyword>
<evidence type="ECO:0000259" key="6">
    <source>
        <dbReference type="Pfam" id="PF03469"/>
    </source>
</evidence>
<dbReference type="Gene3D" id="3.30.70.2890">
    <property type="entry name" value="XS domain"/>
    <property type="match status" value="1"/>
</dbReference>
<dbReference type="OrthoDB" id="1892195at2759"/>
<dbReference type="InterPro" id="IPR005380">
    <property type="entry name" value="XS_domain"/>
</dbReference>
<evidence type="ECO:0000256" key="1">
    <source>
        <dbReference type="ARBA" id="ARBA00023054"/>
    </source>
</evidence>
<organism evidence="8 9">
    <name type="scientific">Zostera marina</name>
    <name type="common">Eelgrass</name>
    <dbReference type="NCBI Taxonomy" id="29655"/>
    <lineage>
        <taxon>Eukaryota</taxon>
        <taxon>Viridiplantae</taxon>
        <taxon>Streptophyta</taxon>
        <taxon>Embryophyta</taxon>
        <taxon>Tracheophyta</taxon>
        <taxon>Spermatophyta</taxon>
        <taxon>Magnoliopsida</taxon>
        <taxon>Liliopsida</taxon>
        <taxon>Zosteraceae</taxon>
        <taxon>Zostera</taxon>
    </lineage>
</organism>
<reference evidence="9" key="1">
    <citation type="journal article" date="2016" name="Nature">
        <title>The genome of the seagrass Zostera marina reveals angiosperm adaptation to the sea.</title>
        <authorList>
            <person name="Olsen J.L."/>
            <person name="Rouze P."/>
            <person name="Verhelst B."/>
            <person name="Lin Y.-C."/>
            <person name="Bayer T."/>
            <person name="Collen J."/>
            <person name="Dattolo E."/>
            <person name="De Paoli E."/>
            <person name="Dittami S."/>
            <person name="Maumus F."/>
            <person name="Michel G."/>
            <person name="Kersting A."/>
            <person name="Lauritano C."/>
            <person name="Lohaus R."/>
            <person name="Toepel M."/>
            <person name="Tonon T."/>
            <person name="Vanneste K."/>
            <person name="Amirebrahimi M."/>
            <person name="Brakel J."/>
            <person name="Bostroem C."/>
            <person name="Chovatia M."/>
            <person name="Grimwood J."/>
            <person name="Jenkins J.W."/>
            <person name="Jueterbock A."/>
            <person name="Mraz A."/>
            <person name="Stam W.T."/>
            <person name="Tice H."/>
            <person name="Bornberg-Bauer E."/>
            <person name="Green P.J."/>
            <person name="Pearson G.A."/>
            <person name="Procaccini G."/>
            <person name="Duarte C.M."/>
            <person name="Schmutz J."/>
            <person name="Reusch T.B.H."/>
            <person name="Van de Peer Y."/>
        </authorList>
    </citation>
    <scope>NUCLEOTIDE SEQUENCE [LARGE SCALE GENOMIC DNA]</scope>
    <source>
        <strain evidence="9">cv. Finnish</strain>
    </source>
</reference>
<dbReference type="AlphaFoldDB" id="A0A0K9NR31"/>
<dbReference type="Pfam" id="PF03468">
    <property type="entry name" value="XS"/>
    <property type="match status" value="1"/>
</dbReference>
<protein>
    <submittedName>
        <fullName evidence="8">XH/XS domain-containing protein</fullName>
    </submittedName>
</protein>
<feature type="compositionally biased region" description="Basic residues" evidence="4">
    <location>
        <begin position="1"/>
        <end position="10"/>
    </location>
</feature>
<name>A0A0K9NR31_ZOSMR</name>
<dbReference type="Pfam" id="PF03470">
    <property type="entry name" value="zf-XS"/>
    <property type="match status" value="1"/>
</dbReference>
<dbReference type="InterPro" id="IPR038588">
    <property type="entry name" value="XS_domain_sf"/>
</dbReference>
<dbReference type="PANTHER" id="PTHR21596">
    <property type="entry name" value="RIBONUCLEASE P SUBUNIT P38"/>
    <property type="match status" value="1"/>
</dbReference>
<dbReference type="OMA" id="ARVWAST"/>
<evidence type="ECO:0000313" key="8">
    <source>
        <dbReference type="EMBL" id="KMZ59224.1"/>
    </source>
</evidence>